<accession>A0ABN1AJJ6</accession>
<proteinExistence type="predicted"/>
<organism evidence="2 3">
    <name type="scientific">Parasphingorhabdus litoris</name>
    <dbReference type="NCBI Taxonomy" id="394733"/>
    <lineage>
        <taxon>Bacteria</taxon>
        <taxon>Pseudomonadati</taxon>
        <taxon>Pseudomonadota</taxon>
        <taxon>Alphaproteobacteria</taxon>
        <taxon>Sphingomonadales</taxon>
        <taxon>Sphingomonadaceae</taxon>
        <taxon>Parasphingorhabdus</taxon>
    </lineage>
</organism>
<protein>
    <submittedName>
        <fullName evidence="2">DUF4136 domain-containing protein</fullName>
    </submittedName>
</protein>
<feature type="domain" description="DUF4136" evidence="1">
    <location>
        <begin position="63"/>
        <end position="225"/>
    </location>
</feature>
<keyword evidence="3" id="KW-1185">Reference proteome</keyword>
<sequence>MIILLYEEDGGQVEGMTMKTSRSKNSKHLKLKILAPVAFLALGACASPFRADVQRFEALPPAQGQSFAVVASDPELSGGLEFSQYAALVEQRMSDLGYQRSDDPAAAQLIVSMDYDVDNGREKVVSDYDPFFATGFRGYHRRGFYGRHRYRLGFYDPFLFGGHGFSGYGSVRSFTVYTSELDLKIDRQVDGERLFEGKAEARSRSKNLTYLVPNLVEAMFTDFPGSNGERVRISIAPEKK</sequence>
<dbReference type="Proteomes" id="UP001500713">
    <property type="component" value="Unassembled WGS sequence"/>
</dbReference>
<evidence type="ECO:0000313" key="3">
    <source>
        <dbReference type="Proteomes" id="UP001500713"/>
    </source>
</evidence>
<dbReference type="EMBL" id="BAAAEM010000002">
    <property type="protein sequence ID" value="GAA0478166.1"/>
    <property type="molecule type" value="Genomic_DNA"/>
</dbReference>
<reference evidence="2 3" key="1">
    <citation type="journal article" date="2019" name="Int. J. Syst. Evol. Microbiol.">
        <title>The Global Catalogue of Microorganisms (GCM) 10K type strain sequencing project: providing services to taxonomists for standard genome sequencing and annotation.</title>
        <authorList>
            <consortium name="The Broad Institute Genomics Platform"/>
            <consortium name="The Broad Institute Genome Sequencing Center for Infectious Disease"/>
            <person name="Wu L."/>
            <person name="Ma J."/>
        </authorList>
    </citation>
    <scope>NUCLEOTIDE SEQUENCE [LARGE SCALE GENOMIC DNA]</scope>
    <source>
        <strain evidence="2 3">JCM 14162</strain>
    </source>
</reference>
<dbReference type="InterPro" id="IPR025411">
    <property type="entry name" value="DUF4136"/>
</dbReference>
<evidence type="ECO:0000313" key="2">
    <source>
        <dbReference type="EMBL" id="GAA0478166.1"/>
    </source>
</evidence>
<dbReference type="Pfam" id="PF13590">
    <property type="entry name" value="DUF4136"/>
    <property type="match status" value="1"/>
</dbReference>
<dbReference type="Gene3D" id="3.30.160.670">
    <property type="match status" value="1"/>
</dbReference>
<name>A0ABN1AJJ6_9SPHN</name>
<evidence type="ECO:0000259" key="1">
    <source>
        <dbReference type="Pfam" id="PF13590"/>
    </source>
</evidence>
<gene>
    <name evidence="2" type="ORF">GCM10009096_20100</name>
</gene>
<comment type="caution">
    <text evidence="2">The sequence shown here is derived from an EMBL/GenBank/DDBJ whole genome shotgun (WGS) entry which is preliminary data.</text>
</comment>